<comment type="caution">
    <text evidence="2">The sequence shown here is derived from an EMBL/GenBank/DDBJ whole genome shotgun (WGS) entry which is preliminary data.</text>
</comment>
<name>A0AAV7MB83_PLEWA</name>
<protein>
    <submittedName>
        <fullName evidence="2">Uncharacterized protein</fullName>
    </submittedName>
</protein>
<keyword evidence="3" id="KW-1185">Reference proteome</keyword>
<accession>A0AAV7MB83</accession>
<dbReference type="EMBL" id="JANPWB010000014">
    <property type="protein sequence ID" value="KAJ1099799.1"/>
    <property type="molecule type" value="Genomic_DNA"/>
</dbReference>
<sequence length="70" mass="8558">MRTRLNPCGSRLELLSVRHRDPKERRQEYIGMLRLAANRKRIKNKRRRSRVTSSYPDNYHATKTKDYRKK</sequence>
<evidence type="ECO:0000256" key="1">
    <source>
        <dbReference type="SAM" id="MobiDB-lite"/>
    </source>
</evidence>
<evidence type="ECO:0000313" key="2">
    <source>
        <dbReference type="EMBL" id="KAJ1099799.1"/>
    </source>
</evidence>
<feature type="compositionally biased region" description="Basic residues" evidence="1">
    <location>
        <begin position="41"/>
        <end position="50"/>
    </location>
</feature>
<proteinExistence type="predicted"/>
<organism evidence="2 3">
    <name type="scientific">Pleurodeles waltl</name>
    <name type="common">Iberian ribbed newt</name>
    <dbReference type="NCBI Taxonomy" id="8319"/>
    <lineage>
        <taxon>Eukaryota</taxon>
        <taxon>Metazoa</taxon>
        <taxon>Chordata</taxon>
        <taxon>Craniata</taxon>
        <taxon>Vertebrata</taxon>
        <taxon>Euteleostomi</taxon>
        <taxon>Amphibia</taxon>
        <taxon>Batrachia</taxon>
        <taxon>Caudata</taxon>
        <taxon>Salamandroidea</taxon>
        <taxon>Salamandridae</taxon>
        <taxon>Pleurodelinae</taxon>
        <taxon>Pleurodeles</taxon>
    </lineage>
</organism>
<reference evidence="2" key="1">
    <citation type="journal article" date="2022" name="bioRxiv">
        <title>Sequencing and chromosome-scale assembly of the giantPleurodeles waltlgenome.</title>
        <authorList>
            <person name="Brown T."/>
            <person name="Elewa A."/>
            <person name="Iarovenko S."/>
            <person name="Subramanian E."/>
            <person name="Araus A.J."/>
            <person name="Petzold A."/>
            <person name="Susuki M."/>
            <person name="Suzuki K.-i.T."/>
            <person name="Hayashi T."/>
            <person name="Toyoda A."/>
            <person name="Oliveira C."/>
            <person name="Osipova E."/>
            <person name="Leigh N.D."/>
            <person name="Simon A."/>
            <person name="Yun M.H."/>
        </authorList>
    </citation>
    <scope>NUCLEOTIDE SEQUENCE</scope>
    <source>
        <strain evidence="2">20211129_DDA</strain>
        <tissue evidence="2">Liver</tissue>
    </source>
</reference>
<dbReference type="Proteomes" id="UP001066276">
    <property type="component" value="Chromosome 10"/>
</dbReference>
<dbReference type="AlphaFoldDB" id="A0AAV7MB83"/>
<gene>
    <name evidence="2" type="ORF">NDU88_004894</name>
</gene>
<evidence type="ECO:0000313" key="3">
    <source>
        <dbReference type="Proteomes" id="UP001066276"/>
    </source>
</evidence>
<feature type="region of interest" description="Disordered" evidence="1">
    <location>
        <begin position="41"/>
        <end position="70"/>
    </location>
</feature>